<dbReference type="RefSeq" id="WP_190302653.1">
    <property type="nucleotide sequence ID" value="NZ_JACOIJ010000030.1"/>
</dbReference>
<evidence type="ECO:0000259" key="1">
    <source>
        <dbReference type="Pfam" id="PF02464"/>
    </source>
</evidence>
<dbReference type="Gene3D" id="3.90.950.20">
    <property type="entry name" value="CinA-like"/>
    <property type="match status" value="1"/>
</dbReference>
<keyword evidence="3" id="KW-1185">Reference proteome</keyword>
<name>A0ABR7YGX3_9SPHI</name>
<reference evidence="2 3" key="1">
    <citation type="submission" date="2020-08" db="EMBL/GenBank/DDBJ databases">
        <title>Sphingobacterium sp. DN04309 isolated from aquaculture water.</title>
        <authorList>
            <person name="Zhang M."/>
        </authorList>
    </citation>
    <scope>NUCLEOTIDE SEQUENCE [LARGE SCALE GENOMIC DNA]</scope>
    <source>
        <strain evidence="2 3">DN04309</strain>
    </source>
</reference>
<dbReference type="Pfam" id="PF02464">
    <property type="entry name" value="CinA"/>
    <property type="match status" value="1"/>
</dbReference>
<feature type="domain" description="CinA C-terminal" evidence="1">
    <location>
        <begin position="13"/>
        <end position="160"/>
    </location>
</feature>
<comment type="caution">
    <text evidence="2">The sequence shown here is derived from an EMBL/GenBank/DDBJ whole genome shotgun (WGS) entry which is preliminary data.</text>
</comment>
<organism evidence="2 3">
    <name type="scientific">Sphingobacterium litopenaei</name>
    <dbReference type="NCBI Taxonomy" id="2763500"/>
    <lineage>
        <taxon>Bacteria</taxon>
        <taxon>Pseudomonadati</taxon>
        <taxon>Bacteroidota</taxon>
        <taxon>Sphingobacteriia</taxon>
        <taxon>Sphingobacteriales</taxon>
        <taxon>Sphingobacteriaceae</taxon>
        <taxon>Sphingobacterium</taxon>
    </lineage>
</organism>
<proteinExistence type="predicted"/>
<evidence type="ECO:0000313" key="3">
    <source>
        <dbReference type="Proteomes" id="UP000651271"/>
    </source>
</evidence>
<accession>A0ABR7YGX3</accession>
<dbReference type="Proteomes" id="UP000651271">
    <property type="component" value="Unassembled WGS sequence"/>
</dbReference>
<sequence>MSSRKIDERILFQCGDFLSQNNLKLICAESMTAGFLSSTWALEVSSGNYHLGSIVCYDNEIKENLLNVSPHLIEEHTAESAEVNLAMLLGLIKLVPQADVHVAITGLAFESPNPKQTRPVGRVYYAFSYNGMQTVIERQFKGNAGQIIIATCNNIFTDLYEWLKKINQSYKH</sequence>
<evidence type="ECO:0000313" key="2">
    <source>
        <dbReference type="EMBL" id="MBD1430521.1"/>
    </source>
</evidence>
<gene>
    <name evidence="2" type="ORF">H8B04_13275</name>
</gene>
<dbReference type="EMBL" id="JACOIJ010000030">
    <property type="protein sequence ID" value="MBD1430521.1"/>
    <property type="molecule type" value="Genomic_DNA"/>
</dbReference>
<dbReference type="InterPro" id="IPR008136">
    <property type="entry name" value="CinA_C"/>
</dbReference>
<dbReference type="SUPFAM" id="SSF142433">
    <property type="entry name" value="CinA-like"/>
    <property type="match status" value="1"/>
</dbReference>
<dbReference type="NCBIfam" id="TIGR00199">
    <property type="entry name" value="PncC_domain"/>
    <property type="match status" value="1"/>
</dbReference>
<dbReference type="InterPro" id="IPR036653">
    <property type="entry name" value="CinA-like_C"/>
</dbReference>
<protein>
    <submittedName>
        <fullName evidence="2">CinA family protein</fullName>
    </submittedName>
</protein>